<keyword evidence="1" id="KW-1133">Transmembrane helix</keyword>
<dbReference type="PANTHER" id="PTHR22911">
    <property type="entry name" value="ACYL-MALONYL CONDENSING ENZYME-RELATED"/>
    <property type="match status" value="1"/>
</dbReference>
<dbReference type="Pfam" id="PF00892">
    <property type="entry name" value="EamA"/>
    <property type="match status" value="2"/>
</dbReference>
<dbReference type="EMBL" id="JAUSVK010000001">
    <property type="protein sequence ID" value="MDQ0392158.1"/>
    <property type="molecule type" value="Genomic_DNA"/>
</dbReference>
<proteinExistence type="predicted"/>
<feature type="domain" description="EamA" evidence="2">
    <location>
        <begin position="156"/>
        <end position="280"/>
    </location>
</feature>
<dbReference type="RefSeq" id="WP_307425610.1">
    <property type="nucleotide sequence ID" value="NZ_JAUSVK010000001.1"/>
</dbReference>
<feature type="transmembrane region" description="Helical" evidence="1">
    <location>
        <begin position="126"/>
        <end position="142"/>
    </location>
</feature>
<feature type="transmembrane region" description="Helical" evidence="1">
    <location>
        <begin position="263"/>
        <end position="281"/>
    </location>
</feature>
<feature type="transmembrane region" description="Helical" evidence="1">
    <location>
        <begin position="102"/>
        <end position="119"/>
    </location>
</feature>
<protein>
    <submittedName>
        <fullName evidence="3">S-adenosylmethionine uptake transporter</fullName>
    </submittedName>
</protein>
<evidence type="ECO:0000256" key="1">
    <source>
        <dbReference type="SAM" id="Phobius"/>
    </source>
</evidence>
<evidence type="ECO:0000313" key="3">
    <source>
        <dbReference type="EMBL" id="MDQ0392158.1"/>
    </source>
</evidence>
<feature type="transmembrane region" description="Helical" evidence="1">
    <location>
        <begin position="37"/>
        <end position="59"/>
    </location>
</feature>
<feature type="transmembrane region" description="Helical" evidence="1">
    <location>
        <begin position="7"/>
        <end position="25"/>
    </location>
</feature>
<dbReference type="InterPro" id="IPR037185">
    <property type="entry name" value="EmrE-like"/>
</dbReference>
<dbReference type="Gene3D" id="1.10.3730.20">
    <property type="match status" value="1"/>
</dbReference>
<feature type="transmembrane region" description="Helical" evidence="1">
    <location>
        <begin position="71"/>
        <end position="90"/>
    </location>
</feature>
<feature type="transmembrane region" description="Helical" evidence="1">
    <location>
        <begin position="237"/>
        <end position="257"/>
    </location>
</feature>
<keyword evidence="1" id="KW-0812">Transmembrane</keyword>
<keyword evidence="4" id="KW-1185">Reference proteome</keyword>
<feature type="transmembrane region" description="Helical" evidence="1">
    <location>
        <begin position="148"/>
        <end position="169"/>
    </location>
</feature>
<gene>
    <name evidence="3" type="ORF">J3R73_001950</name>
</gene>
<organism evidence="3 4">
    <name type="scientific">Labrys monachus</name>
    <dbReference type="NCBI Taxonomy" id="217067"/>
    <lineage>
        <taxon>Bacteria</taxon>
        <taxon>Pseudomonadati</taxon>
        <taxon>Pseudomonadota</taxon>
        <taxon>Alphaproteobacteria</taxon>
        <taxon>Hyphomicrobiales</taxon>
        <taxon>Xanthobacteraceae</taxon>
        <taxon>Labrys</taxon>
    </lineage>
</organism>
<dbReference type="SUPFAM" id="SSF103481">
    <property type="entry name" value="Multidrug resistance efflux transporter EmrE"/>
    <property type="match status" value="2"/>
</dbReference>
<reference evidence="3 4" key="1">
    <citation type="submission" date="2023-07" db="EMBL/GenBank/DDBJ databases">
        <title>Genomic Encyclopedia of Type Strains, Phase IV (KMG-IV): sequencing the most valuable type-strain genomes for metagenomic binning, comparative biology and taxonomic classification.</title>
        <authorList>
            <person name="Goeker M."/>
        </authorList>
    </citation>
    <scope>NUCLEOTIDE SEQUENCE [LARGE SCALE GENOMIC DNA]</scope>
    <source>
        <strain evidence="3 4">DSM 5896</strain>
    </source>
</reference>
<evidence type="ECO:0000313" key="4">
    <source>
        <dbReference type="Proteomes" id="UP001237448"/>
    </source>
</evidence>
<dbReference type="PANTHER" id="PTHR22911:SF135">
    <property type="entry name" value="BLR4310 PROTEIN"/>
    <property type="match status" value="1"/>
</dbReference>
<accession>A0ABU0FC11</accession>
<sequence length="294" mass="31957">MTSMRPAAHGLGIVLFLTGIFFFALNDALGKWLAMDYAVGQLLLLRSVGACIVLLPMIWRLRINLFDFGQWHLQALRILAMAGDTFSFYYATRTMPLADVMTFYMAAPLIITALSVPLLGERVEPFRWAAVLAGFVGVVIALQPSAAIFTSSSPIALFGAVMFGFSVAVTRRLRRTHWLPLVLWQFVGAGIIGAATIPFAWVTPNPTDLGLMFLVGVVAMLCFVCITRALALAPAAVLAPFQYSAMLWATIMGWMVWRDVPTPPIIIGNAIIIASGLFILYRDRSAGAVAVAEA</sequence>
<feature type="transmembrane region" description="Helical" evidence="1">
    <location>
        <begin position="209"/>
        <end position="230"/>
    </location>
</feature>
<keyword evidence="1" id="KW-0472">Membrane</keyword>
<evidence type="ECO:0000259" key="2">
    <source>
        <dbReference type="Pfam" id="PF00892"/>
    </source>
</evidence>
<feature type="transmembrane region" description="Helical" evidence="1">
    <location>
        <begin position="181"/>
        <end position="203"/>
    </location>
</feature>
<feature type="domain" description="EamA" evidence="2">
    <location>
        <begin position="11"/>
        <end position="141"/>
    </location>
</feature>
<dbReference type="InterPro" id="IPR000620">
    <property type="entry name" value="EamA_dom"/>
</dbReference>
<comment type="caution">
    <text evidence="3">The sequence shown here is derived from an EMBL/GenBank/DDBJ whole genome shotgun (WGS) entry which is preliminary data.</text>
</comment>
<dbReference type="Proteomes" id="UP001237448">
    <property type="component" value="Unassembled WGS sequence"/>
</dbReference>
<name>A0ABU0FC11_9HYPH</name>